<dbReference type="Gene3D" id="2.30.42.10">
    <property type="match status" value="1"/>
</dbReference>
<feature type="transmembrane region" description="Helical" evidence="1">
    <location>
        <begin position="232"/>
        <end position="253"/>
    </location>
</feature>
<dbReference type="KEGG" id="mana:MAMMFC1_02424"/>
<evidence type="ECO:0000313" key="3">
    <source>
        <dbReference type="Proteomes" id="UP000276437"/>
    </source>
</evidence>
<feature type="transmembrane region" description="Helical" evidence="1">
    <location>
        <begin position="7"/>
        <end position="25"/>
    </location>
</feature>
<dbReference type="EMBL" id="AP018449">
    <property type="protein sequence ID" value="BBB91740.1"/>
    <property type="molecule type" value="Genomic_DNA"/>
</dbReference>
<keyword evidence="2" id="KW-0131">Cell cycle</keyword>
<dbReference type="GO" id="GO:0051301">
    <property type="term" value="P:cell division"/>
    <property type="evidence" value="ECO:0007669"/>
    <property type="project" value="UniProtKB-KW"/>
</dbReference>
<evidence type="ECO:0000313" key="2">
    <source>
        <dbReference type="EMBL" id="BBB91740.1"/>
    </source>
</evidence>
<keyword evidence="3" id="KW-1185">Reference proteome</keyword>
<feature type="transmembrane region" description="Helical" evidence="1">
    <location>
        <begin position="265"/>
        <end position="285"/>
    </location>
</feature>
<dbReference type="SUPFAM" id="SSF50156">
    <property type="entry name" value="PDZ domain-like"/>
    <property type="match status" value="1"/>
</dbReference>
<dbReference type="AlphaFoldDB" id="A0A348AKZ2"/>
<sequence length="426" mass="47077">MTRRGESVITGITAFPWPNILLLIIDRALSVLQQPIFWVILALVGWQYRQMRQSQQKMFGVYSYSLVRQVLLAGFYGLLGGIVGSFLLTVAGVTLNKLGLNYIWPVALALMLINMRFLCFAYAGGLVALANILFGWPDVNVPQVLGLVAVLHITESVLIAVSGGYSAVPLIVKRQDGRIVGAFSLQNFWPLPLALLAVISIPADSASEGLLYMPEWWPLIPLGVEPPAGESLIYAMLPVVAALGYTDIAVSSLPGERRRRSALHLALYSVLLLILAILSAQYSWLKVLAALLSPLGHEALIQLDNRRELTQRPYFIPPDHGVKILNAIPDTPAGKILKPGDILLSLDGITINSRYDLAAAISYAPAEFTVEFERKGLRHSRQVKFKNGERKLGVILVPDGDESYYVEMKSERFGLLDWIKRKLPKR</sequence>
<organism evidence="2 3">
    <name type="scientific">Methylomusa anaerophila</name>
    <dbReference type="NCBI Taxonomy" id="1930071"/>
    <lineage>
        <taxon>Bacteria</taxon>
        <taxon>Bacillati</taxon>
        <taxon>Bacillota</taxon>
        <taxon>Negativicutes</taxon>
        <taxon>Selenomonadales</taxon>
        <taxon>Sporomusaceae</taxon>
        <taxon>Methylomusa</taxon>
    </lineage>
</organism>
<name>A0A348AKZ2_9FIRM</name>
<keyword evidence="1" id="KW-0812">Transmembrane</keyword>
<keyword evidence="1" id="KW-1133">Transmembrane helix</keyword>
<feature type="transmembrane region" description="Helical" evidence="1">
    <location>
        <begin position="70"/>
        <end position="92"/>
    </location>
</feature>
<dbReference type="InterPro" id="IPR036034">
    <property type="entry name" value="PDZ_sf"/>
</dbReference>
<keyword evidence="1" id="KW-0472">Membrane</keyword>
<gene>
    <name evidence="2" type="primary">minJ</name>
    <name evidence="2" type="ORF">MAMMFC1_02424</name>
</gene>
<accession>A0A348AKZ2</accession>
<feature type="transmembrane region" description="Helical" evidence="1">
    <location>
        <begin position="120"/>
        <end position="137"/>
    </location>
</feature>
<keyword evidence="2" id="KW-0132">Cell division</keyword>
<feature type="transmembrane region" description="Helical" evidence="1">
    <location>
        <begin position="149"/>
        <end position="172"/>
    </location>
</feature>
<dbReference type="Proteomes" id="UP000276437">
    <property type="component" value="Chromosome"/>
</dbReference>
<reference evidence="2 3" key="1">
    <citation type="journal article" date="2018" name="Int. J. Syst. Evol. Microbiol.">
        <title>Methylomusa anaerophila gen. nov., sp. nov., an anaerobic methanol-utilizing bacterium isolated from a microbial fuel cell.</title>
        <authorList>
            <person name="Amano N."/>
            <person name="Yamamuro A."/>
            <person name="Miyahara M."/>
            <person name="Kouzuma A."/>
            <person name="Abe T."/>
            <person name="Watanabe K."/>
        </authorList>
    </citation>
    <scope>NUCLEOTIDE SEQUENCE [LARGE SCALE GENOMIC DNA]</scope>
    <source>
        <strain evidence="2 3">MMFC1</strain>
    </source>
</reference>
<evidence type="ECO:0000256" key="1">
    <source>
        <dbReference type="SAM" id="Phobius"/>
    </source>
</evidence>
<protein>
    <submittedName>
        <fullName evidence="2">Cell division topological determinant MinJ</fullName>
    </submittedName>
</protein>
<proteinExistence type="predicted"/>